<dbReference type="Gene3D" id="3.40.50.300">
    <property type="entry name" value="P-loop containing nucleotide triphosphate hydrolases"/>
    <property type="match status" value="2"/>
</dbReference>
<dbReference type="PANTHER" id="PTHR24221">
    <property type="entry name" value="ATP-BINDING CASSETTE SUB-FAMILY B"/>
    <property type="match status" value="1"/>
</dbReference>
<dbReference type="InterPro" id="IPR027417">
    <property type="entry name" value="P-loop_NTPase"/>
</dbReference>
<evidence type="ECO:0000256" key="8">
    <source>
        <dbReference type="SAM" id="Phobius"/>
    </source>
</evidence>
<dbReference type="InterPro" id="IPR011527">
    <property type="entry name" value="ABC1_TM_dom"/>
</dbReference>
<dbReference type="InterPro" id="IPR036640">
    <property type="entry name" value="ABC1_TM_sf"/>
</dbReference>
<evidence type="ECO:0000256" key="2">
    <source>
        <dbReference type="ARBA" id="ARBA00022692"/>
    </source>
</evidence>
<protein>
    <submittedName>
        <fullName evidence="11">ATP-binding cassette, subfamily B,bacterial</fullName>
        <ecNumber evidence="11">3.6.3.-</ecNumber>
    </submittedName>
</protein>
<reference evidence="11 12" key="1">
    <citation type="journal article" date="2013" name="BMC Genomics">
        <title>Reconstruction of the lipid metabolism for the microalga Monoraphidium neglectum from its genome sequence reveals characteristics suitable for biofuel production.</title>
        <authorList>
            <person name="Bogen C."/>
            <person name="Al-Dilaimi A."/>
            <person name="Albersmeier A."/>
            <person name="Wichmann J."/>
            <person name="Grundmann M."/>
            <person name="Rupp O."/>
            <person name="Lauersen K.J."/>
            <person name="Blifernez-Klassen O."/>
            <person name="Kalinowski J."/>
            <person name="Goesmann A."/>
            <person name="Mussgnug J.H."/>
            <person name="Kruse O."/>
        </authorList>
    </citation>
    <scope>NUCLEOTIDE SEQUENCE [LARGE SCALE GENOMIC DNA]</scope>
    <source>
        <strain evidence="11 12">SAG 48.87</strain>
    </source>
</reference>
<dbReference type="GO" id="GO:0006879">
    <property type="term" value="P:intracellular iron ion homeostasis"/>
    <property type="evidence" value="ECO:0007669"/>
    <property type="project" value="TreeGrafter"/>
</dbReference>
<gene>
    <name evidence="11" type="ORF">MNEG_11924</name>
</gene>
<keyword evidence="2 8" id="KW-0812">Transmembrane</keyword>
<sequence length="518" mass="54481">MLYRAVLFTFAPTALELVFVITLLATRFSPVTAALVAATFVVYVSWTLALTQMAVEVRKRVNTLDNLTTTKAVDALLNAETVALFNNRDLEVSQYDHYLRGFQAAAIQTERLAATLNAGQAFVLSVGLTLVLISAVVGGPSAGAALAAGGAAGAATGFSPGDLVLLQGLLLQLWSPLQFLGWFYRELRQSLVDLEEFFEILQTRSDLPDGDRPLPDAPPARGLAPLTAGAAALEERRASHGLASGSGQAADGAGGGVAWGRTVGLEVELDSVRFGYHPERMVLKGVSLRVESGKSLAIVGGSGSGKSTVLKLINGESVKDLRREALRSAVAVVPQDTVLFNDTILQNIRYGRPEASDDDVMEAARMAHLHGWLGAGGAFLRNPRLLVCDEATSALDSATEASIMASLGELAQGRTSIFVAHRLSTIRACDRIVVLSDGLVAEEGTHEELMAAGGVYKSMWDRQANAARKGGATRGQHADDGSDSEEGGELEGDSTAGVVEPLPAISGSALRNTMMTAP</sequence>
<dbReference type="AlphaFoldDB" id="A0A0D2LX70"/>
<evidence type="ECO:0000256" key="3">
    <source>
        <dbReference type="ARBA" id="ARBA00022741"/>
    </source>
</evidence>
<dbReference type="STRING" id="145388.A0A0D2LX70"/>
<name>A0A0D2LX70_9CHLO</name>
<feature type="compositionally biased region" description="Acidic residues" evidence="7">
    <location>
        <begin position="481"/>
        <end position="492"/>
    </location>
</feature>
<dbReference type="Pfam" id="PF00664">
    <property type="entry name" value="ABC_membrane"/>
    <property type="match status" value="1"/>
</dbReference>
<evidence type="ECO:0000259" key="10">
    <source>
        <dbReference type="PROSITE" id="PS50929"/>
    </source>
</evidence>
<dbReference type="EC" id="3.6.3.-" evidence="11"/>
<evidence type="ECO:0000259" key="9">
    <source>
        <dbReference type="PROSITE" id="PS50893"/>
    </source>
</evidence>
<feature type="region of interest" description="Disordered" evidence="7">
    <location>
        <begin position="467"/>
        <end position="518"/>
    </location>
</feature>
<keyword evidence="11" id="KW-0378">Hydrolase</keyword>
<keyword evidence="12" id="KW-1185">Reference proteome</keyword>
<keyword evidence="6 8" id="KW-0472">Membrane</keyword>
<dbReference type="Gene3D" id="1.20.1560.10">
    <property type="entry name" value="ABC transporter type 1, transmembrane domain"/>
    <property type="match status" value="1"/>
</dbReference>
<feature type="transmembrane region" description="Helical" evidence="8">
    <location>
        <begin position="121"/>
        <end position="143"/>
    </location>
</feature>
<feature type="domain" description="ABC transporter" evidence="9">
    <location>
        <begin position="267"/>
        <end position="462"/>
    </location>
</feature>
<dbReference type="InterPro" id="IPR039421">
    <property type="entry name" value="Type_1_exporter"/>
</dbReference>
<dbReference type="GO" id="GO:0005743">
    <property type="term" value="C:mitochondrial inner membrane"/>
    <property type="evidence" value="ECO:0007669"/>
    <property type="project" value="TreeGrafter"/>
</dbReference>
<keyword evidence="3" id="KW-0547">Nucleotide-binding</keyword>
<feature type="transmembrane region" description="Helical" evidence="8">
    <location>
        <begin position="31"/>
        <end position="50"/>
    </location>
</feature>
<dbReference type="OrthoDB" id="6500128at2759"/>
<dbReference type="KEGG" id="mng:MNEG_11924"/>
<dbReference type="EMBL" id="KK103190">
    <property type="protein sequence ID" value="KIY96039.1"/>
    <property type="molecule type" value="Genomic_DNA"/>
</dbReference>
<evidence type="ECO:0000313" key="11">
    <source>
        <dbReference type="EMBL" id="KIY96039.1"/>
    </source>
</evidence>
<dbReference type="InterPro" id="IPR003593">
    <property type="entry name" value="AAA+_ATPase"/>
</dbReference>
<feature type="transmembrane region" description="Helical" evidence="8">
    <location>
        <begin position="7"/>
        <end position="25"/>
    </location>
</feature>
<evidence type="ECO:0000256" key="6">
    <source>
        <dbReference type="ARBA" id="ARBA00023136"/>
    </source>
</evidence>
<dbReference type="PROSITE" id="PS50929">
    <property type="entry name" value="ABC_TM1F"/>
    <property type="match status" value="1"/>
</dbReference>
<dbReference type="SUPFAM" id="SSF52540">
    <property type="entry name" value="P-loop containing nucleoside triphosphate hydrolases"/>
    <property type="match status" value="1"/>
</dbReference>
<dbReference type="SUPFAM" id="SSF90123">
    <property type="entry name" value="ABC transporter transmembrane region"/>
    <property type="match status" value="1"/>
</dbReference>
<evidence type="ECO:0000256" key="1">
    <source>
        <dbReference type="ARBA" id="ARBA00004141"/>
    </source>
</evidence>
<dbReference type="GO" id="GO:0005524">
    <property type="term" value="F:ATP binding"/>
    <property type="evidence" value="ECO:0007669"/>
    <property type="project" value="UniProtKB-KW"/>
</dbReference>
<evidence type="ECO:0000313" key="12">
    <source>
        <dbReference type="Proteomes" id="UP000054498"/>
    </source>
</evidence>
<feature type="domain" description="ABC transmembrane type-1" evidence="10">
    <location>
        <begin position="1"/>
        <end position="189"/>
    </location>
</feature>
<organism evidence="11 12">
    <name type="scientific">Monoraphidium neglectum</name>
    <dbReference type="NCBI Taxonomy" id="145388"/>
    <lineage>
        <taxon>Eukaryota</taxon>
        <taxon>Viridiplantae</taxon>
        <taxon>Chlorophyta</taxon>
        <taxon>core chlorophytes</taxon>
        <taxon>Chlorophyceae</taxon>
        <taxon>CS clade</taxon>
        <taxon>Sphaeropleales</taxon>
        <taxon>Selenastraceae</taxon>
        <taxon>Monoraphidium</taxon>
    </lineage>
</organism>
<dbReference type="Pfam" id="PF00005">
    <property type="entry name" value="ABC_tran"/>
    <property type="match status" value="1"/>
</dbReference>
<proteinExistence type="predicted"/>
<keyword evidence="4 11" id="KW-0067">ATP-binding</keyword>
<dbReference type="PANTHER" id="PTHR24221:SF470">
    <property type="entry name" value="MITOCHONDRIAL ABC TRANSPORTER ATM"/>
    <property type="match status" value="1"/>
</dbReference>
<dbReference type="PROSITE" id="PS50893">
    <property type="entry name" value="ABC_TRANSPORTER_2"/>
    <property type="match status" value="1"/>
</dbReference>
<dbReference type="GO" id="GO:0140359">
    <property type="term" value="F:ABC-type transporter activity"/>
    <property type="evidence" value="ECO:0007669"/>
    <property type="project" value="InterPro"/>
</dbReference>
<dbReference type="SMART" id="SM00382">
    <property type="entry name" value="AAA"/>
    <property type="match status" value="1"/>
</dbReference>
<dbReference type="GeneID" id="25729235"/>
<feature type="compositionally biased region" description="Polar residues" evidence="7">
    <location>
        <begin position="509"/>
        <end position="518"/>
    </location>
</feature>
<evidence type="ECO:0000256" key="5">
    <source>
        <dbReference type="ARBA" id="ARBA00022989"/>
    </source>
</evidence>
<comment type="subcellular location">
    <subcellularLocation>
        <location evidence="1">Membrane</location>
        <topology evidence="1">Multi-pass membrane protein</topology>
    </subcellularLocation>
</comment>
<dbReference type="GO" id="GO:0016887">
    <property type="term" value="F:ATP hydrolysis activity"/>
    <property type="evidence" value="ECO:0007669"/>
    <property type="project" value="InterPro"/>
</dbReference>
<dbReference type="Proteomes" id="UP000054498">
    <property type="component" value="Unassembled WGS sequence"/>
</dbReference>
<accession>A0A0D2LX70</accession>
<evidence type="ECO:0000256" key="4">
    <source>
        <dbReference type="ARBA" id="ARBA00022840"/>
    </source>
</evidence>
<evidence type="ECO:0000256" key="7">
    <source>
        <dbReference type="SAM" id="MobiDB-lite"/>
    </source>
</evidence>
<dbReference type="InterPro" id="IPR003439">
    <property type="entry name" value="ABC_transporter-like_ATP-bd"/>
</dbReference>
<keyword evidence="5 8" id="KW-1133">Transmembrane helix</keyword>
<dbReference type="RefSeq" id="XP_013895059.1">
    <property type="nucleotide sequence ID" value="XM_014039605.1"/>
</dbReference>